<evidence type="ECO:0000313" key="3">
    <source>
        <dbReference type="Proteomes" id="UP000775213"/>
    </source>
</evidence>
<reference evidence="2 3" key="1">
    <citation type="journal article" date="2021" name="Hortic Res">
        <title>Chromosome-scale assembly of the Dendrobium chrysotoxum genome enhances the understanding of orchid evolution.</title>
        <authorList>
            <person name="Zhang Y."/>
            <person name="Zhang G.Q."/>
            <person name="Zhang D."/>
            <person name="Liu X.D."/>
            <person name="Xu X.Y."/>
            <person name="Sun W.H."/>
            <person name="Yu X."/>
            <person name="Zhu X."/>
            <person name="Wang Z.W."/>
            <person name="Zhao X."/>
            <person name="Zhong W.Y."/>
            <person name="Chen H."/>
            <person name="Yin W.L."/>
            <person name="Huang T."/>
            <person name="Niu S.C."/>
            <person name="Liu Z.J."/>
        </authorList>
    </citation>
    <scope>NUCLEOTIDE SEQUENCE [LARGE SCALE GENOMIC DNA]</scope>
    <source>
        <strain evidence="2">Lindl</strain>
    </source>
</reference>
<proteinExistence type="predicted"/>
<keyword evidence="1" id="KW-0812">Transmembrane</keyword>
<gene>
    <name evidence="2" type="ORF">IEQ34_007158</name>
</gene>
<evidence type="ECO:0000256" key="1">
    <source>
        <dbReference type="SAM" id="Phobius"/>
    </source>
</evidence>
<evidence type="ECO:0008006" key="4">
    <source>
        <dbReference type="Google" id="ProtNLM"/>
    </source>
</evidence>
<name>A0AAV7H923_DENCH</name>
<keyword evidence="3" id="KW-1185">Reference proteome</keyword>
<comment type="caution">
    <text evidence="2">The sequence shown here is derived from an EMBL/GenBank/DDBJ whole genome shotgun (WGS) entry which is preliminary data.</text>
</comment>
<keyword evidence="1" id="KW-1133">Transmembrane helix</keyword>
<organism evidence="2 3">
    <name type="scientific">Dendrobium chrysotoxum</name>
    <name type="common">Orchid</name>
    <dbReference type="NCBI Taxonomy" id="161865"/>
    <lineage>
        <taxon>Eukaryota</taxon>
        <taxon>Viridiplantae</taxon>
        <taxon>Streptophyta</taxon>
        <taxon>Embryophyta</taxon>
        <taxon>Tracheophyta</taxon>
        <taxon>Spermatophyta</taxon>
        <taxon>Magnoliopsida</taxon>
        <taxon>Liliopsida</taxon>
        <taxon>Asparagales</taxon>
        <taxon>Orchidaceae</taxon>
        <taxon>Epidendroideae</taxon>
        <taxon>Malaxideae</taxon>
        <taxon>Dendrobiinae</taxon>
        <taxon>Dendrobium</taxon>
    </lineage>
</organism>
<protein>
    <recommendedName>
        <fullName evidence="4">ATP synthase F0 subunit 8</fullName>
    </recommendedName>
</protein>
<dbReference type="AlphaFoldDB" id="A0AAV7H923"/>
<accession>A0AAV7H923</accession>
<feature type="transmembrane region" description="Helical" evidence="1">
    <location>
        <begin position="42"/>
        <end position="62"/>
    </location>
</feature>
<sequence length="131" mass="15201">MDMRDFSMGLSLSLKKLSAVATNLLIQNPAYNAWNLIDQNLVVPICFSITLSILSYKIWFVIEHRLQFTNRSQTLTENIIAAKVTIDNEYIIIYIEWLTFILTKLMSINLNDLYSSLFNEEINLANSIYKK</sequence>
<keyword evidence="1" id="KW-0472">Membrane</keyword>
<dbReference type="EMBL" id="JAGFBR010000007">
    <property type="protein sequence ID" value="KAH0464372.1"/>
    <property type="molecule type" value="Genomic_DNA"/>
</dbReference>
<evidence type="ECO:0000313" key="2">
    <source>
        <dbReference type="EMBL" id="KAH0464372.1"/>
    </source>
</evidence>
<dbReference type="Proteomes" id="UP000775213">
    <property type="component" value="Unassembled WGS sequence"/>
</dbReference>